<dbReference type="EMBL" id="CAJOBJ010115283">
    <property type="protein sequence ID" value="CAF4650520.1"/>
    <property type="molecule type" value="Genomic_DNA"/>
</dbReference>
<dbReference type="AlphaFoldDB" id="A0A8S2ZPB4"/>
<evidence type="ECO:0000313" key="1">
    <source>
        <dbReference type="EMBL" id="CAF4650520.1"/>
    </source>
</evidence>
<evidence type="ECO:0000313" key="2">
    <source>
        <dbReference type="Proteomes" id="UP000681720"/>
    </source>
</evidence>
<feature type="non-terminal residue" evidence="1">
    <location>
        <position position="65"/>
    </location>
</feature>
<dbReference type="Proteomes" id="UP000681720">
    <property type="component" value="Unassembled WGS sequence"/>
</dbReference>
<gene>
    <name evidence="1" type="ORF">GIL414_LOCUS41038</name>
</gene>
<dbReference type="InterPro" id="IPR012334">
    <property type="entry name" value="Pectin_lyas_fold"/>
</dbReference>
<name>A0A8S2ZPB4_9BILA</name>
<accession>A0A8S2ZPB4</accession>
<dbReference type="InterPro" id="IPR041402">
    <property type="entry name" value="B_solenoid_dext"/>
</dbReference>
<dbReference type="Gene3D" id="2.160.20.10">
    <property type="entry name" value="Single-stranded right-handed beta-helix, Pectin lyase-like"/>
    <property type="match status" value="1"/>
</dbReference>
<organism evidence="1 2">
    <name type="scientific">Rotaria magnacalcarata</name>
    <dbReference type="NCBI Taxonomy" id="392030"/>
    <lineage>
        <taxon>Eukaryota</taxon>
        <taxon>Metazoa</taxon>
        <taxon>Spiralia</taxon>
        <taxon>Gnathifera</taxon>
        <taxon>Rotifera</taxon>
        <taxon>Eurotatoria</taxon>
        <taxon>Bdelloidea</taxon>
        <taxon>Philodinida</taxon>
        <taxon>Philodinidae</taxon>
        <taxon>Rotaria</taxon>
    </lineage>
</organism>
<protein>
    <submittedName>
        <fullName evidence="1">Uncharacterized protein</fullName>
    </submittedName>
</protein>
<dbReference type="Pfam" id="PF18841">
    <property type="entry name" value="B_solenoid_dext"/>
    <property type="match status" value="1"/>
</dbReference>
<reference evidence="1" key="1">
    <citation type="submission" date="2021-02" db="EMBL/GenBank/DDBJ databases">
        <authorList>
            <person name="Nowell W R."/>
        </authorList>
    </citation>
    <scope>NUCLEOTIDE SEQUENCE</scope>
</reference>
<proteinExistence type="predicted"/>
<sequence>MLRFTSDYGKEQYLQLHGITISEPSYHSFVVYGDDQTFHMSVSSYHQVGSWYWQTDGLEIYRGSS</sequence>
<comment type="caution">
    <text evidence="1">The sequence shown here is derived from an EMBL/GenBank/DDBJ whole genome shotgun (WGS) entry which is preliminary data.</text>
</comment>